<dbReference type="InterPro" id="IPR022907">
    <property type="entry name" value="VapC_family"/>
</dbReference>
<evidence type="ECO:0000256" key="2">
    <source>
        <dbReference type="ARBA" id="ARBA00022649"/>
    </source>
</evidence>
<comment type="similarity">
    <text evidence="7 8">Belongs to the PINc/VapC protein family.</text>
</comment>
<evidence type="ECO:0000256" key="7">
    <source>
        <dbReference type="ARBA" id="ARBA00038093"/>
    </source>
</evidence>
<dbReference type="HAMAP" id="MF_00265">
    <property type="entry name" value="VapC_Nob1"/>
    <property type="match status" value="1"/>
</dbReference>
<evidence type="ECO:0000256" key="5">
    <source>
        <dbReference type="ARBA" id="ARBA00022801"/>
    </source>
</evidence>
<keyword evidence="5 8" id="KW-0378">Hydrolase</keyword>
<dbReference type="STRING" id="331678.Cphamn1_0728"/>
<keyword evidence="6 8" id="KW-0460">Magnesium</keyword>
<gene>
    <name evidence="8" type="primary">vapC</name>
    <name evidence="10" type="ordered locus">Cphamn1_0728</name>
</gene>
<keyword evidence="4 8" id="KW-0479">Metal-binding</keyword>
<dbReference type="PANTHER" id="PTHR33653">
    <property type="entry name" value="RIBONUCLEASE VAPC2"/>
    <property type="match status" value="1"/>
</dbReference>
<evidence type="ECO:0000256" key="8">
    <source>
        <dbReference type="HAMAP-Rule" id="MF_00265"/>
    </source>
</evidence>
<feature type="domain" description="PIN" evidence="9">
    <location>
        <begin position="3"/>
        <end position="124"/>
    </location>
</feature>
<sequence length="132" mass="15114">MSYLLDTNICIYIINNRPEKVLQRFRKERIGNVGISSITASELTYGVVKSASERNRLALELFLAPFEIYPFDESVIWHYGEVRADLEKRGKPIGALDTMIAAHALALNSILITNNTREFNRVEGLHYENWAQ</sequence>
<keyword evidence="3 8" id="KW-0540">Nuclease</keyword>
<dbReference type="Gene3D" id="3.40.50.1010">
    <property type="entry name" value="5'-nuclease"/>
    <property type="match status" value="1"/>
</dbReference>
<proteinExistence type="inferred from homology"/>
<evidence type="ECO:0000256" key="1">
    <source>
        <dbReference type="ARBA" id="ARBA00001946"/>
    </source>
</evidence>
<protein>
    <recommendedName>
        <fullName evidence="8">Ribonuclease VapC</fullName>
        <shortName evidence="8">RNase VapC</shortName>
        <ecNumber evidence="8">3.1.-.-</ecNumber>
    </recommendedName>
    <alternativeName>
        <fullName evidence="8">Toxin VapC</fullName>
    </alternativeName>
</protein>
<evidence type="ECO:0000313" key="10">
    <source>
        <dbReference type="EMBL" id="ACE03682.1"/>
    </source>
</evidence>
<dbReference type="GO" id="GO:0000287">
    <property type="term" value="F:magnesium ion binding"/>
    <property type="evidence" value="ECO:0007669"/>
    <property type="project" value="UniProtKB-UniRule"/>
</dbReference>
<evidence type="ECO:0000256" key="4">
    <source>
        <dbReference type="ARBA" id="ARBA00022723"/>
    </source>
</evidence>
<evidence type="ECO:0000259" key="9">
    <source>
        <dbReference type="Pfam" id="PF01850"/>
    </source>
</evidence>
<keyword evidence="8" id="KW-0800">Toxin</keyword>
<dbReference type="InterPro" id="IPR029060">
    <property type="entry name" value="PIN-like_dom_sf"/>
</dbReference>
<dbReference type="InterPro" id="IPR050556">
    <property type="entry name" value="Type_II_TA_system_RNase"/>
</dbReference>
<dbReference type="HOGENOM" id="CLU_118482_5_3_10"/>
<comment type="cofactor">
    <cofactor evidence="1 8">
        <name>Mg(2+)</name>
        <dbReference type="ChEBI" id="CHEBI:18420"/>
    </cofactor>
</comment>
<dbReference type="GO" id="GO:0016787">
    <property type="term" value="F:hydrolase activity"/>
    <property type="evidence" value="ECO:0007669"/>
    <property type="project" value="UniProtKB-KW"/>
</dbReference>
<evidence type="ECO:0000256" key="6">
    <source>
        <dbReference type="ARBA" id="ARBA00022842"/>
    </source>
</evidence>
<organism evidence="10">
    <name type="scientific">Chlorobium phaeobacteroides (strain BS1)</name>
    <dbReference type="NCBI Taxonomy" id="331678"/>
    <lineage>
        <taxon>Bacteria</taxon>
        <taxon>Pseudomonadati</taxon>
        <taxon>Chlorobiota</taxon>
        <taxon>Chlorobiia</taxon>
        <taxon>Chlorobiales</taxon>
        <taxon>Chlorobiaceae</taxon>
        <taxon>Chlorobium/Pelodictyon group</taxon>
        <taxon>Chlorobium</taxon>
    </lineage>
</organism>
<feature type="binding site" evidence="8">
    <location>
        <position position="97"/>
    </location>
    <ligand>
        <name>Mg(2+)</name>
        <dbReference type="ChEBI" id="CHEBI:18420"/>
    </ligand>
</feature>
<dbReference type="GO" id="GO:0090729">
    <property type="term" value="F:toxin activity"/>
    <property type="evidence" value="ECO:0007669"/>
    <property type="project" value="UniProtKB-KW"/>
</dbReference>
<dbReference type="PANTHER" id="PTHR33653:SF1">
    <property type="entry name" value="RIBONUCLEASE VAPC2"/>
    <property type="match status" value="1"/>
</dbReference>
<keyword evidence="2 8" id="KW-1277">Toxin-antitoxin system</keyword>
<dbReference type="KEGG" id="cpb:Cphamn1_0728"/>
<dbReference type="CDD" id="cd09881">
    <property type="entry name" value="PIN_VapC4-5_FitB-like"/>
    <property type="match status" value="1"/>
</dbReference>
<dbReference type="GO" id="GO:0004540">
    <property type="term" value="F:RNA nuclease activity"/>
    <property type="evidence" value="ECO:0007669"/>
    <property type="project" value="InterPro"/>
</dbReference>
<dbReference type="InterPro" id="IPR002716">
    <property type="entry name" value="PIN_dom"/>
</dbReference>
<feature type="binding site" evidence="8">
    <location>
        <position position="6"/>
    </location>
    <ligand>
        <name>Mg(2+)</name>
        <dbReference type="ChEBI" id="CHEBI:18420"/>
    </ligand>
</feature>
<dbReference type="EC" id="3.1.-.-" evidence="8"/>
<dbReference type="OrthoDB" id="9796690at2"/>
<name>B3ENF2_CHLPB</name>
<dbReference type="Pfam" id="PF01850">
    <property type="entry name" value="PIN"/>
    <property type="match status" value="1"/>
</dbReference>
<dbReference type="AlphaFoldDB" id="B3ENF2"/>
<accession>B3ENF2</accession>
<evidence type="ECO:0000256" key="3">
    <source>
        <dbReference type="ARBA" id="ARBA00022722"/>
    </source>
</evidence>
<comment type="function">
    <text evidence="8">Toxic component of a toxin-antitoxin (TA) system. An RNase.</text>
</comment>
<dbReference type="eggNOG" id="COG1487">
    <property type="taxonomic scope" value="Bacteria"/>
</dbReference>
<dbReference type="SUPFAM" id="SSF88723">
    <property type="entry name" value="PIN domain-like"/>
    <property type="match status" value="1"/>
</dbReference>
<dbReference type="EMBL" id="CP001101">
    <property type="protein sequence ID" value="ACE03682.1"/>
    <property type="molecule type" value="Genomic_DNA"/>
</dbReference>
<reference evidence="10" key="1">
    <citation type="submission" date="2008-06" db="EMBL/GenBank/DDBJ databases">
        <title>Complete sequence of Chlorobium phaeobacteroides BS1.</title>
        <authorList>
            <consortium name="US DOE Joint Genome Institute"/>
            <person name="Lucas S."/>
            <person name="Copeland A."/>
            <person name="Lapidus A."/>
            <person name="Glavina del Rio T."/>
            <person name="Dalin E."/>
            <person name="Tice H."/>
            <person name="Bruce D."/>
            <person name="Goodwin L."/>
            <person name="Pitluck S."/>
            <person name="Schmutz J."/>
            <person name="Larimer F."/>
            <person name="Land M."/>
            <person name="Hauser L."/>
            <person name="Kyrpides N."/>
            <person name="Ovchinnikova G."/>
            <person name="Li T."/>
            <person name="Liu Z."/>
            <person name="Zhao F."/>
            <person name="Overmann J."/>
            <person name="Bryant D.A."/>
            <person name="Richardson P."/>
        </authorList>
    </citation>
    <scope>NUCLEOTIDE SEQUENCE [LARGE SCALE GENOMIC DNA]</scope>
    <source>
        <strain evidence="10">BS1</strain>
    </source>
</reference>